<evidence type="ECO:0000256" key="7">
    <source>
        <dbReference type="ARBA" id="ARBA00023065"/>
    </source>
</evidence>
<protein>
    <submittedName>
        <fullName evidence="12">Kef-type K+ transport system membrane component KefB</fullName>
    </submittedName>
</protein>
<feature type="transmembrane region" description="Helical" evidence="10">
    <location>
        <begin position="110"/>
        <end position="129"/>
    </location>
</feature>
<comment type="caution">
    <text evidence="12">The sequence shown here is derived from an EMBL/GenBank/DDBJ whole genome shotgun (WGS) entry which is preliminary data.</text>
</comment>
<accession>A0ABX0SLT7</accession>
<evidence type="ECO:0000256" key="4">
    <source>
        <dbReference type="ARBA" id="ARBA00022449"/>
    </source>
</evidence>
<evidence type="ECO:0000256" key="3">
    <source>
        <dbReference type="ARBA" id="ARBA00022448"/>
    </source>
</evidence>
<evidence type="ECO:0000256" key="5">
    <source>
        <dbReference type="ARBA" id="ARBA00022692"/>
    </source>
</evidence>
<feature type="transmembrane region" description="Helical" evidence="10">
    <location>
        <begin position="86"/>
        <end position="104"/>
    </location>
</feature>
<feature type="domain" description="Cation/H+ exchanger transmembrane" evidence="11">
    <location>
        <begin position="11"/>
        <end position="374"/>
    </location>
</feature>
<dbReference type="PANTHER" id="PTHR43562">
    <property type="entry name" value="NAPA-TYPE SODIUM/HYDROGEN ANTIPORTER"/>
    <property type="match status" value="1"/>
</dbReference>
<dbReference type="EMBL" id="JAAMOZ010000001">
    <property type="protein sequence ID" value="NIH57726.1"/>
    <property type="molecule type" value="Genomic_DNA"/>
</dbReference>
<dbReference type="PANTHER" id="PTHR43562:SF1">
    <property type="entry name" value="NA(+)_H(+) ANTIPORTER YJBQ-RELATED"/>
    <property type="match status" value="1"/>
</dbReference>
<evidence type="ECO:0000256" key="8">
    <source>
        <dbReference type="ARBA" id="ARBA00023136"/>
    </source>
</evidence>
<dbReference type="Proteomes" id="UP000749311">
    <property type="component" value="Unassembled WGS sequence"/>
</dbReference>
<keyword evidence="4" id="KW-0050">Antiport</keyword>
<feature type="transmembrane region" description="Helical" evidence="10">
    <location>
        <begin position="29"/>
        <end position="48"/>
    </location>
</feature>
<feature type="region of interest" description="Disordered" evidence="9">
    <location>
        <begin position="382"/>
        <end position="402"/>
    </location>
</feature>
<dbReference type="RefSeq" id="WP_167167914.1">
    <property type="nucleotide sequence ID" value="NZ_BAAAOO010000007.1"/>
</dbReference>
<keyword evidence="5 10" id="KW-0812">Transmembrane</keyword>
<keyword evidence="13" id="KW-1185">Reference proteome</keyword>
<evidence type="ECO:0000256" key="9">
    <source>
        <dbReference type="SAM" id="MobiDB-lite"/>
    </source>
</evidence>
<comment type="similarity">
    <text evidence="2">Belongs to the monovalent cation:proton antiporter 2 (CPA2) transporter (TC 2.A.37) family.</text>
</comment>
<keyword evidence="7" id="KW-0406">Ion transport</keyword>
<proteinExistence type="inferred from homology"/>
<keyword evidence="3" id="KW-0813">Transport</keyword>
<feature type="transmembrane region" description="Helical" evidence="10">
    <location>
        <begin position="357"/>
        <end position="379"/>
    </location>
</feature>
<dbReference type="Gene3D" id="1.20.1530.20">
    <property type="match status" value="1"/>
</dbReference>
<name>A0ABX0SLT7_9ACTN</name>
<feature type="transmembrane region" description="Helical" evidence="10">
    <location>
        <begin position="327"/>
        <end position="345"/>
    </location>
</feature>
<evidence type="ECO:0000256" key="2">
    <source>
        <dbReference type="ARBA" id="ARBA00005551"/>
    </source>
</evidence>
<dbReference type="InterPro" id="IPR038770">
    <property type="entry name" value="Na+/solute_symporter_sf"/>
</dbReference>
<evidence type="ECO:0000313" key="13">
    <source>
        <dbReference type="Proteomes" id="UP000749311"/>
    </source>
</evidence>
<evidence type="ECO:0000256" key="10">
    <source>
        <dbReference type="SAM" id="Phobius"/>
    </source>
</evidence>
<comment type="subcellular location">
    <subcellularLocation>
        <location evidence="1">Membrane</location>
        <topology evidence="1">Multi-pass membrane protein</topology>
    </subcellularLocation>
</comment>
<dbReference type="Pfam" id="PF00999">
    <property type="entry name" value="Na_H_Exchanger"/>
    <property type="match status" value="1"/>
</dbReference>
<keyword evidence="8 10" id="KW-0472">Membrane</keyword>
<organism evidence="12 13">
    <name type="scientific">Brooklawnia cerclae</name>
    <dbReference type="NCBI Taxonomy" id="349934"/>
    <lineage>
        <taxon>Bacteria</taxon>
        <taxon>Bacillati</taxon>
        <taxon>Actinomycetota</taxon>
        <taxon>Actinomycetes</taxon>
        <taxon>Propionibacteriales</taxon>
        <taxon>Propionibacteriaceae</taxon>
        <taxon>Brooklawnia</taxon>
    </lineage>
</organism>
<feature type="transmembrane region" description="Helical" evidence="10">
    <location>
        <begin position="293"/>
        <end position="315"/>
    </location>
</feature>
<reference evidence="12 13" key="1">
    <citation type="submission" date="2020-02" db="EMBL/GenBank/DDBJ databases">
        <title>Sequencing the genomes of 1000 actinobacteria strains.</title>
        <authorList>
            <person name="Klenk H.-P."/>
        </authorList>
    </citation>
    <scope>NUCLEOTIDE SEQUENCE [LARGE SCALE GENOMIC DNA]</scope>
    <source>
        <strain evidence="12 13">DSM 19609</strain>
    </source>
</reference>
<evidence type="ECO:0000256" key="6">
    <source>
        <dbReference type="ARBA" id="ARBA00022989"/>
    </source>
</evidence>
<feature type="transmembrane region" description="Helical" evidence="10">
    <location>
        <begin position="210"/>
        <end position="228"/>
    </location>
</feature>
<gene>
    <name evidence="12" type="ORF">FB473_002371</name>
</gene>
<feature type="transmembrane region" description="Helical" evidence="10">
    <location>
        <begin position="263"/>
        <end position="281"/>
    </location>
</feature>
<feature type="transmembrane region" description="Helical" evidence="10">
    <location>
        <begin position="167"/>
        <end position="189"/>
    </location>
</feature>
<feature type="transmembrane region" description="Helical" evidence="10">
    <location>
        <begin position="234"/>
        <end position="251"/>
    </location>
</feature>
<keyword evidence="6 10" id="KW-1133">Transmembrane helix</keyword>
<sequence length="402" mass="40870">MLNVAFLPLIAVVATLVTRQLNRFAPVPLPAVEIMLGLLAGPAVIGLVQADALLDVLSNLGGAVLFLIAGTEVDVRAIAGRPGTRALGAWGLTFVVLLVAGTVLTGADTGVVLAIALSSTAVGMLLPILKDAGDLDTPFGTAVVANGAVGEFLPLVGLSLLVSERPIGASAAVLVVFAAVAALMLWVAVRSRHDRLHAFIHQTQHTSSQFAIRLVFLILGALVAIDLFLGLDMLLGSFVTGLILRALLAGAPAQDAALIESKLQGLGFGLLVPVFFISAGLRFDLGAMLADPILFAVASAAAVVLFVLRGLPGMVTAPSGASRRTRLALGAYTGTALPIIVATTSQALDQSRITSGLAAALVGGGLLSVIIGPVAGAMLRRSESAGGRPTTPQRDAFVTDLG</sequence>
<evidence type="ECO:0000313" key="12">
    <source>
        <dbReference type="EMBL" id="NIH57726.1"/>
    </source>
</evidence>
<feature type="transmembrane region" description="Helical" evidence="10">
    <location>
        <begin position="141"/>
        <end position="161"/>
    </location>
</feature>
<dbReference type="InterPro" id="IPR006153">
    <property type="entry name" value="Cation/H_exchanger_TM"/>
</dbReference>
<evidence type="ECO:0000259" key="11">
    <source>
        <dbReference type="Pfam" id="PF00999"/>
    </source>
</evidence>
<evidence type="ECO:0000256" key="1">
    <source>
        <dbReference type="ARBA" id="ARBA00004141"/>
    </source>
</evidence>